<sequence>MTARGVLIQIRNHSAQTVLSDGLRYIFQPLQHKRRQIRFDYRTNGQHPNIIGANAV</sequence>
<name>C6SGQ1_NEIME</name>
<accession>C6SGQ1</accession>
<proteinExistence type="predicted"/>
<dbReference type="EMBL" id="AM889138">
    <property type="protein sequence ID" value="CBA04198.1"/>
    <property type="molecule type" value="Genomic_DNA"/>
</dbReference>
<protein>
    <submittedName>
        <fullName evidence="1">Uncharacterized protein</fullName>
    </submittedName>
</protein>
<evidence type="ECO:0000313" key="1">
    <source>
        <dbReference type="EMBL" id="CBA04198.1"/>
    </source>
</evidence>
<reference evidence="1" key="1">
    <citation type="journal article" date="2008" name="Proc. Natl. Acad. Sci. U.S.A.">
        <title>Whole-genome comparison of disease and carriage strains provides insights into virulence evolution in Neisseria meningitidis.</title>
        <authorList>
            <person name="Schoen C."/>
            <person name="Blom J."/>
            <person name="Claus H."/>
            <person name="Schramm-Glueck A."/>
            <person name="Brandt P."/>
            <person name="Mueller T."/>
            <person name="Goesmann A."/>
            <person name="Joseph B."/>
            <person name="Konietzny S."/>
            <person name="Kurzai O."/>
            <person name="Schmitt C."/>
            <person name="Friedrich T."/>
            <person name="Linke B."/>
            <person name="Vogel U."/>
            <person name="Frosch M."/>
        </authorList>
    </citation>
    <scope>NUCLEOTIDE SEQUENCE</scope>
    <source>
        <strain evidence="1">Alpha275</strain>
    </source>
</reference>
<dbReference type="AlphaFoldDB" id="C6SGQ1"/>
<gene>
    <name evidence="1" type="ORF">NMW_0117</name>
</gene>
<organism evidence="1">
    <name type="scientific">Neisseria meningitidis alpha275</name>
    <dbReference type="NCBI Taxonomy" id="295996"/>
    <lineage>
        <taxon>Bacteria</taxon>
        <taxon>Pseudomonadati</taxon>
        <taxon>Pseudomonadota</taxon>
        <taxon>Betaproteobacteria</taxon>
        <taxon>Neisseriales</taxon>
        <taxon>Neisseriaceae</taxon>
        <taxon>Neisseria</taxon>
    </lineage>
</organism>